<keyword evidence="1" id="KW-0472">Membrane</keyword>
<sequence>MPFAREAETQRICWKCEGSVSIHMPQCPYCSAFLQDPPEASSGFASCHLSLSEETPSKQGTEDLFTVSTEDWDAVLSEQRALNTSNDHVNPNMHWSWLQYWPMAALFLGVGLAAFAVVILLFATDAGLTLSWPKNRAYLYGCVGALLAYRGYTRIGQ</sequence>
<accession>A0ABP2XCW6</accession>
<feature type="transmembrane region" description="Helical" evidence="1">
    <location>
        <begin position="100"/>
        <end position="123"/>
    </location>
</feature>
<dbReference type="EMBL" id="APJW01000004">
    <property type="protein sequence ID" value="EQM62288.1"/>
    <property type="molecule type" value="Genomic_DNA"/>
</dbReference>
<evidence type="ECO:0000313" key="3">
    <source>
        <dbReference type="Proteomes" id="UP000016064"/>
    </source>
</evidence>
<keyword evidence="1" id="KW-0812">Transmembrane</keyword>
<evidence type="ECO:0000256" key="1">
    <source>
        <dbReference type="SAM" id="Phobius"/>
    </source>
</evidence>
<evidence type="ECO:0000313" key="2">
    <source>
        <dbReference type="EMBL" id="EQM62288.1"/>
    </source>
</evidence>
<organism evidence="2 3">
    <name type="scientific">Chlamydia ibidis 10-1398/6</name>
    <dbReference type="NCBI Taxonomy" id="1046581"/>
    <lineage>
        <taxon>Bacteria</taxon>
        <taxon>Pseudomonadati</taxon>
        <taxon>Chlamydiota</taxon>
        <taxon>Chlamydiia</taxon>
        <taxon>Chlamydiales</taxon>
        <taxon>Chlamydiaceae</taxon>
        <taxon>Chlamydia/Chlamydophila group</taxon>
        <taxon>Chlamydia</taxon>
    </lineage>
</organism>
<keyword evidence="3" id="KW-1185">Reference proteome</keyword>
<dbReference type="RefSeq" id="WP_020370630.1">
    <property type="nucleotide sequence ID" value="NZ_APJW01000004.1"/>
</dbReference>
<proteinExistence type="predicted"/>
<dbReference type="Proteomes" id="UP000016064">
    <property type="component" value="Unassembled WGS sequence"/>
</dbReference>
<comment type="caution">
    <text evidence="2">The sequence shown here is derived from an EMBL/GenBank/DDBJ whole genome shotgun (WGS) entry which is preliminary data.</text>
</comment>
<feature type="transmembrane region" description="Helical" evidence="1">
    <location>
        <begin position="135"/>
        <end position="152"/>
    </location>
</feature>
<protein>
    <submittedName>
        <fullName evidence="2">Inner membrane protein</fullName>
    </submittedName>
</protein>
<keyword evidence="1" id="KW-1133">Transmembrane helix</keyword>
<reference evidence="2 3" key="1">
    <citation type="submission" date="2013-07" db="EMBL/GenBank/DDBJ databases">
        <title>Isolation of a new Chlamydia species from the feral Sacred Ibis (Threskiornis aethiopicus): Chlamydia ibidis.</title>
        <authorList>
            <person name="Vorimore F."/>
            <person name="Hsia R.-C."/>
            <person name="Huot-Creasy H."/>
            <person name="Bastian S."/>
            <person name="Deruyter L."/>
            <person name="Passet A."/>
            <person name="Sachse K."/>
            <person name="Bavoil P."/>
            <person name="Myers G."/>
            <person name="Laroucau K."/>
        </authorList>
    </citation>
    <scope>NUCLEOTIDE SEQUENCE [LARGE SCALE GENOMIC DNA]</scope>
    <source>
        <strain evidence="2 3">10-1398/6</strain>
    </source>
</reference>
<gene>
    <name evidence="2" type="ORF">H359_1039</name>
</gene>
<name>A0ABP2XCW6_9CHLA</name>